<evidence type="ECO:0000313" key="9">
    <source>
        <dbReference type="EMBL" id="WAH40805.1"/>
    </source>
</evidence>
<comment type="similarity">
    <text evidence="2">Belongs to the phospholipase D family.</text>
</comment>
<dbReference type="Gene3D" id="3.30.870.10">
    <property type="entry name" value="Endonuclease Chain A"/>
    <property type="match status" value="2"/>
</dbReference>
<accession>A0ABY6ZF98</accession>
<proteinExistence type="inferred from homology"/>
<feature type="domain" description="PLD phosphodiesterase" evidence="8">
    <location>
        <begin position="280"/>
        <end position="308"/>
    </location>
</feature>
<dbReference type="Proteomes" id="UP001164761">
    <property type="component" value="Chromosome"/>
</dbReference>
<keyword evidence="6" id="KW-0443">Lipid metabolism</keyword>
<dbReference type="PROSITE" id="PS50035">
    <property type="entry name" value="PLD"/>
    <property type="match status" value="2"/>
</dbReference>
<dbReference type="SUPFAM" id="SSF56024">
    <property type="entry name" value="Phospholipase D/nuclease"/>
    <property type="match status" value="2"/>
</dbReference>
<organism evidence="9 10">
    <name type="scientific">Alicyclobacillus fastidiosus</name>
    <dbReference type="NCBI Taxonomy" id="392011"/>
    <lineage>
        <taxon>Bacteria</taxon>
        <taxon>Bacillati</taxon>
        <taxon>Bacillota</taxon>
        <taxon>Bacilli</taxon>
        <taxon>Bacillales</taxon>
        <taxon>Alicyclobacillaceae</taxon>
        <taxon>Alicyclobacillus</taxon>
    </lineage>
</organism>
<dbReference type="PANTHER" id="PTHR43856:SF1">
    <property type="entry name" value="MITOCHONDRIAL CARDIOLIPIN HYDROLASE"/>
    <property type="match status" value="1"/>
</dbReference>
<dbReference type="Pfam" id="PF13091">
    <property type="entry name" value="PLDc_2"/>
    <property type="match status" value="2"/>
</dbReference>
<keyword evidence="7" id="KW-0732">Signal</keyword>
<comment type="catalytic activity">
    <reaction evidence="1">
        <text>a 1,2-diacyl-sn-glycero-3-phosphocholine + H2O = a 1,2-diacyl-sn-glycero-3-phosphate + choline + H(+)</text>
        <dbReference type="Rhea" id="RHEA:14445"/>
        <dbReference type="ChEBI" id="CHEBI:15354"/>
        <dbReference type="ChEBI" id="CHEBI:15377"/>
        <dbReference type="ChEBI" id="CHEBI:15378"/>
        <dbReference type="ChEBI" id="CHEBI:57643"/>
        <dbReference type="ChEBI" id="CHEBI:58608"/>
        <dbReference type="EC" id="3.1.4.4"/>
    </reaction>
</comment>
<sequence>MHRLRRFQRLLMAMAICTGMMSVTAGCGTHSTDSSPTTQRVLPVPVTDRDGMELLWGPDVKTEALKLIQNSHHYIYLDMYELSDPDILKALVAAHHRHVDVRVVLDATEQHSNSVGYPTLRNAGVVVSQIEIKRGIDHVKMLVTDAGTLIGGMNYGQDSWDNNDASVLIPHPTNEFKAMFLWDFNRANGDVGQAPVLPPPLIVDRSIRPAILEAIQSARKTIDMEAFDLSDKGVVDGLCSALARGVAVIILVDPTQSYNRTSVNTLRDAGAMIRYYRPYNGELMHAKILDVDNGATFIIGSANFSHQAFTYNHEADLELHDVPQFDASFRQDLEMEIGRGSDYPMKRENSTWN</sequence>
<evidence type="ECO:0000256" key="3">
    <source>
        <dbReference type="ARBA" id="ARBA00012027"/>
    </source>
</evidence>
<dbReference type="InterPro" id="IPR051406">
    <property type="entry name" value="PLD_domain"/>
</dbReference>
<dbReference type="PROSITE" id="PS51257">
    <property type="entry name" value="PROKAR_LIPOPROTEIN"/>
    <property type="match status" value="1"/>
</dbReference>
<name>A0ABY6ZF98_9BACL</name>
<keyword evidence="4" id="KW-0378">Hydrolase</keyword>
<dbReference type="PANTHER" id="PTHR43856">
    <property type="entry name" value="CARDIOLIPIN HYDROLASE"/>
    <property type="match status" value="1"/>
</dbReference>
<reference evidence="9" key="1">
    <citation type="submission" date="2022-08" db="EMBL/GenBank/DDBJ databases">
        <title>Alicyclobacillus fastidiosus DSM 17978, complete genome.</title>
        <authorList>
            <person name="Wang Q."/>
            <person name="Cai R."/>
            <person name="Wang Z."/>
        </authorList>
    </citation>
    <scope>NUCLEOTIDE SEQUENCE</scope>
    <source>
        <strain evidence="9">DSM 17978</strain>
    </source>
</reference>
<feature type="domain" description="PLD phosphodiesterase" evidence="8">
    <location>
        <begin position="133"/>
        <end position="159"/>
    </location>
</feature>
<evidence type="ECO:0000256" key="6">
    <source>
        <dbReference type="ARBA" id="ARBA00023098"/>
    </source>
</evidence>
<gene>
    <name evidence="9" type="ORF">NZD89_21290</name>
</gene>
<evidence type="ECO:0000256" key="5">
    <source>
        <dbReference type="ARBA" id="ARBA00022963"/>
    </source>
</evidence>
<feature type="chain" id="PRO_5045858476" description="phospholipase D" evidence="7">
    <location>
        <begin position="26"/>
        <end position="353"/>
    </location>
</feature>
<dbReference type="InterPro" id="IPR025202">
    <property type="entry name" value="PLD-like_dom"/>
</dbReference>
<protein>
    <recommendedName>
        <fullName evidence="3">phospholipase D</fullName>
        <ecNumber evidence="3">3.1.4.4</ecNumber>
    </recommendedName>
</protein>
<evidence type="ECO:0000256" key="1">
    <source>
        <dbReference type="ARBA" id="ARBA00000798"/>
    </source>
</evidence>
<evidence type="ECO:0000256" key="4">
    <source>
        <dbReference type="ARBA" id="ARBA00022801"/>
    </source>
</evidence>
<evidence type="ECO:0000313" key="10">
    <source>
        <dbReference type="Proteomes" id="UP001164761"/>
    </source>
</evidence>
<evidence type="ECO:0000256" key="7">
    <source>
        <dbReference type="SAM" id="SignalP"/>
    </source>
</evidence>
<dbReference type="SMART" id="SM00155">
    <property type="entry name" value="PLDc"/>
    <property type="match status" value="2"/>
</dbReference>
<dbReference type="InterPro" id="IPR001736">
    <property type="entry name" value="PLipase_D/transphosphatidylase"/>
</dbReference>
<keyword evidence="10" id="KW-1185">Reference proteome</keyword>
<dbReference type="EMBL" id="CP104067">
    <property type="protein sequence ID" value="WAH40805.1"/>
    <property type="molecule type" value="Genomic_DNA"/>
</dbReference>
<keyword evidence="5" id="KW-0442">Lipid degradation</keyword>
<evidence type="ECO:0000259" key="8">
    <source>
        <dbReference type="PROSITE" id="PS50035"/>
    </source>
</evidence>
<dbReference type="EC" id="3.1.4.4" evidence="3"/>
<evidence type="ECO:0000256" key="2">
    <source>
        <dbReference type="ARBA" id="ARBA00008664"/>
    </source>
</evidence>
<feature type="signal peptide" evidence="7">
    <location>
        <begin position="1"/>
        <end position="25"/>
    </location>
</feature>